<evidence type="ECO:0000256" key="1">
    <source>
        <dbReference type="ARBA" id="ARBA00006845"/>
    </source>
</evidence>
<reference evidence="3 4" key="1">
    <citation type="submission" date="2018-06" db="EMBL/GenBank/DDBJ databases">
        <authorList>
            <consortium name="Pathogen Informatics"/>
            <person name="Doyle S."/>
        </authorList>
    </citation>
    <scope>NUCLEOTIDE SEQUENCE [LARGE SCALE GENOMIC DNA]</scope>
    <source>
        <strain evidence="3 4">NCTC12119</strain>
    </source>
</reference>
<comment type="similarity">
    <text evidence="1">Belongs to the barstar family.</text>
</comment>
<feature type="domain" description="Barstar (barnase inhibitor)" evidence="2">
    <location>
        <begin position="7"/>
        <end position="83"/>
    </location>
</feature>
<dbReference type="EMBL" id="UIGI01000001">
    <property type="protein sequence ID" value="SUW65721.1"/>
    <property type="molecule type" value="Genomic_DNA"/>
</dbReference>
<dbReference type="InterPro" id="IPR035905">
    <property type="entry name" value="Barstar-like_sf"/>
</dbReference>
<dbReference type="RefSeq" id="WP_115631456.1">
    <property type="nucleotide sequence ID" value="NZ_UIGI01000001.1"/>
</dbReference>
<evidence type="ECO:0000313" key="4">
    <source>
        <dbReference type="Proteomes" id="UP000255528"/>
    </source>
</evidence>
<dbReference type="InterPro" id="IPR000468">
    <property type="entry name" value="Barstar"/>
</dbReference>
<dbReference type="SUPFAM" id="SSF52038">
    <property type="entry name" value="Barstar-related"/>
    <property type="match status" value="1"/>
</dbReference>
<gene>
    <name evidence="3" type="ORF">NCTC12119_04282</name>
</gene>
<dbReference type="Pfam" id="PF01337">
    <property type="entry name" value="Barstar"/>
    <property type="match status" value="1"/>
</dbReference>
<dbReference type="Gene3D" id="3.30.370.10">
    <property type="entry name" value="Barstar-like"/>
    <property type="match status" value="1"/>
</dbReference>
<dbReference type="AlphaFoldDB" id="A0A381CD08"/>
<protein>
    <submittedName>
        <fullName evidence="3">Ribonuclease inhibitor</fullName>
    </submittedName>
</protein>
<evidence type="ECO:0000259" key="2">
    <source>
        <dbReference type="Pfam" id="PF01337"/>
    </source>
</evidence>
<evidence type="ECO:0000313" key="3">
    <source>
        <dbReference type="EMBL" id="SUW65721.1"/>
    </source>
</evidence>
<proteinExistence type="inferred from homology"/>
<accession>A0A381CD08</accession>
<name>A0A381CD08_9ENTR</name>
<sequence length="98" mass="11652">MSKNDIIIDGLHIYTESDVHRVLAELLDFGPYYGRNLDALWDRLSTDIERPIKITWLNSGLSKERLGESFEKIIQIFERTKQQDIKFSWDDKFDYVLK</sequence>
<organism evidence="3 4">
    <name type="scientific">Buttiauxella agrestis</name>
    <dbReference type="NCBI Taxonomy" id="82977"/>
    <lineage>
        <taxon>Bacteria</taxon>
        <taxon>Pseudomonadati</taxon>
        <taxon>Pseudomonadota</taxon>
        <taxon>Gammaproteobacteria</taxon>
        <taxon>Enterobacterales</taxon>
        <taxon>Enterobacteriaceae</taxon>
        <taxon>Buttiauxella</taxon>
    </lineage>
</organism>
<dbReference type="Proteomes" id="UP000255528">
    <property type="component" value="Unassembled WGS sequence"/>
</dbReference>